<dbReference type="PROSITE" id="PS51257">
    <property type="entry name" value="PROKAR_LIPOPROTEIN"/>
    <property type="match status" value="1"/>
</dbReference>
<dbReference type="EMBL" id="JACHKT010000025">
    <property type="protein sequence ID" value="MBB6004572.1"/>
    <property type="molecule type" value="Genomic_DNA"/>
</dbReference>
<dbReference type="SUPFAM" id="SSF50969">
    <property type="entry name" value="YVTN repeat-like/Quinoprotein amine dehydrogenase"/>
    <property type="match status" value="1"/>
</dbReference>
<evidence type="ECO:0000313" key="2">
    <source>
        <dbReference type="EMBL" id="MBB6004572.1"/>
    </source>
</evidence>
<name>A0A841ELP7_9BACT</name>
<dbReference type="Pfam" id="PF14339">
    <property type="entry name" value="DUF4394"/>
    <property type="match status" value="2"/>
</dbReference>
<gene>
    <name evidence="2" type="ORF">HNP25_003238</name>
</gene>
<dbReference type="Proteomes" id="UP000524404">
    <property type="component" value="Unassembled WGS sequence"/>
</dbReference>
<comment type="caution">
    <text evidence="2">The sequence shown here is derived from an EMBL/GenBank/DDBJ whole genome shotgun (WGS) entry which is preliminary data.</text>
</comment>
<sequence length="506" mass="52664">MYTSKLKHFLTASAFVMGFGLSSCSDDKVTTPTVIKPDQTFYVLADGKQLMKINAMNPEMASSTTTITGLIANDMLLSIDFRPATGELYGVSAMNRIYVINQETGAARVIGTTALNPVINGTAVALDFNPTVDRIRLVTNKGQNLRLYPETGAVAATDGSINGGMSPAIESVAYTNNFAGASSTVLYDIDAKSDKLYKQDPPNNGTLVEVGNLGIDITASAGFDINPAGDVALTAVMVSGKWELHQVDITTGKLTKLGNLPTGNINGLAIPTAPVAYAVDESNNLLVFNYLNIGTPVSKAITGLQMGETVLGIDFRPATGQLFALGSSSRLYVLNTSSGAAAVVGTAPFATTLAGTSFGFDFNPTVDRIRCISNTGQNLRLHPETGAIAAVDGALNPGMPSVTASAYTNNFAGATSTILFNIDSMTDKLYKQDPPNNGTLVEVGALGINVEAVGGFDISSRGGMAYAALKVGDKSAIYTINITTGVATKLADLPNTVRAFALGTGF</sequence>
<dbReference type="InterPro" id="IPR025507">
    <property type="entry name" value="DUF4394"/>
</dbReference>
<evidence type="ECO:0000259" key="1">
    <source>
        <dbReference type="Pfam" id="PF14339"/>
    </source>
</evidence>
<organism evidence="2 3">
    <name type="scientific">Arcicella rosea</name>
    <dbReference type="NCBI Taxonomy" id="502909"/>
    <lineage>
        <taxon>Bacteria</taxon>
        <taxon>Pseudomonadati</taxon>
        <taxon>Bacteroidota</taxon>
        <taxon>Cytophagia</taxon>
        <taxon>Cytophagales</taxon>
        <taxon>Flectobacillaceae</taxon>
        <taxon>Arcicella</taxon>
    </lineage>
</organism>
<dbReference type="InterPro" id="IPR011044">
    <property type="entry name" value="Quino_amine_DH_bsu"/>
</dbReference>
<feature type="domain" description="DUF4394" evidence="1">
    <location>
        <begin position="285"/>
        <end position="499"/>
    </location>
</feature>
<proteinExistence type="predicted"/>
<evidence type="ECO:0000313" key="3">
    <source>
        <dbReference type="Proteomes" id="UP000524404"/>
    </source>
</evidence>
<dbReference type="RefSeq" id="WP_184135649.1">
    <property type="nucleotide sequence ID" value="NZ_JACHKT010000025.1"/>
</dbReference>
<reference evidence="2 3" key="1">
    <citation type="submission" date="2020-08" db="EMBL/GenBank/DDBJ databases">
        <title>Functional genomics of gut bacteria from endangered species of beetles.</title>
        <authorList>
            <person name="Carlos-Shanley C."/>
        </authorList>
    </citation>
    <scope>NUCLEOTIDE SEQUENCE [LARGE SCALE GENOMIC DNA]</scope>
    <source>
        <strain evidence="2 3">S00070</strain>
    </source>
</reference>
<accession>A0A841ELP7</accession>
<dbReference type="SUPFAM" id="SSF69322">
    <property type="entry name" value="Tricorn protease domain 2"/>
    <property type="match status" value="1"/>
</dbReference>
<keyword evidence="3" id="KW-1185">Reference proteome</keyword>
<protein>
    <recommendedName>
        <fullName evidence="1">DUF4394 domain-containing protein</fullName>
    </recommendedName>
</protein>
<dbReference type="AlphaFoldDB" id="A0A841ELP7"/>
<feature type="domain" description="DUF4394" evidence="1">
    <location>
        <begin position="49"/>
        <end position="269"/>
    </location>
</feature>